<evidence type="ECO:0000313" key="1">
    <source>
        <dbReference type="EMBL" id="CAL8117523.1"/>
    </source>
</evidence>
<name>A0ABP1R5G3_9HEXA</name>
<evidence type="ECO:0008006" key="3">
    <source>
        <dbReference type="Google" id="ProtNLM"/>
    </source>
</evidence>
<dbReference type="Proteomes" id="UP001642540">
    <property type="component" value="Unassembled WGS sequence"/>
</dbReference>
<protein>
    <recommendedName>
        <fullName evidence="3">F-box domain-containing protein</fullName>
    </recommendedName>
</protein>
<keyword evidence="2" id="KW-1185">Reference proteome</keyword>
<gene>
    <name evidence="1" type="ORF">ODALV1_LOCUS17734</name>
</gene>
<accession>A0ABP1R5G3</accession>
<dbReference type="EMBL" id="CAXLJM020000054">
    <property type="protein sequence ID" value="CAL8117523.1"/>
    <property type="molecule type" value="Genomic_DNA"/>
</dbReference>
<organism evidence="1 2">
    <name type="scientific">Orchesella dallaii</name>
    <dbReference type="NCBI Taxonomy" id="48710"/>
    <lineage>
        <taxon>Eukaryota</taxon>
        <taxon>Metazoa</taxon>
        <taxon>Ecdysozoa</taxon>
        <taxon>Arthropoda</taxon>
        <taxon>Hexapoda</taxon>
        <taxon>Collembola</taxon>
        <taxon>Entomobryomorpha</taxon>
        <taxon>Entomobryoidea</taxon>
        <taxon>Orchesellidae</taxon>
        <taxon>Orchesellinae</taxon>
        <taxon>Orchesella</taxon>
    </lineage>
</organism>
<sequence>MVDEKDLANCRLVCSIWCAESLERWRRTQTAIVRDAESESNNHANFIDILEFMSFPANKWEKKPFTKFMLTNWLDIDVSLKSSYYQMWREFWEMCGPNIETLTLKRCVINSKVEFEDCIYSECLPNLKELYLIENICRRRTLMARAERLDRRNFNLNPANVQRTLKKLHIGIYEDGRRAYGPPVNWIQFFAHFPNVEIISFGTNIGTLNESQVWDYVREVLDSLAAVRNQNNRAMTRRLELDLVQIPKYAAARCIWNSINALRLLIYPFITSLTLDFGYELIYWNVLQHLPLALRKLTLFVGRHGISCPKFRFRNRMDAMKELRLVGPFSLSLSILKETPNLEIFQVCSDDTECYGDSPIIPIPHSLQQMRNKKRVGRGIVLVPSMVNYTNFSQLQNITLEKMKEFNLGMEFVPSLLVKRLTSLMPNLKR</sequence>
<proteinExistence type="predicted"/>
<evidence type="ECO:0000313" key="2">
    <source>
        <dbReference type="Proteomes" id="UP001642540"/>
    </source>
</evidence>
<comment type="caution">
    <text evidence="1">The sequence shown here is derived from an EMBL/GenBank/DDBJ whole genome shotgun (WGS) entry which is preliminary data.</text>
</comment>
<reference evidence="1 2" key="1">
    <citation type="submission" date="2024-08" db="EMBL/GenBank/DDBJ databases">
        <authorList>
            <person name="Cucini C."/>
            <person name="Frati F."/>
        </authorList>
    </citation>
    <scope>NUCLEOTIDE SEQUENCE [LARGE SCALE GENOMIC DNA]</scope>
</reference>